<dbReference type="Pfam" id="PF25340">
    <property type="entry name" value="BCD_RFX"/>
    <property type="match status" value="1"/>
</dbReference>
<dbReference type="InterPro" id="IPR039779">
    <property type="entry name" value="RFX-like"/>
</dbReference>
<keyword evidence="1" id="KW-0238">DNA-binding</keyword>
<dbReference type="GeneID" id="10028849"/>
<evidence type="ECO:0000259" key="3">
    <source>
        <dbReference type="PROSITE" id="PS51526"/>
    </source>
</evidence>
<keyword evidence="5" id="KW-1185">Reference proteome</keyword>
<dbReference type="PANTHER" id="PTHR12619">
    <property type="entry name" value="RFX TRANSCRIPTION FACTOR FAMILY"/>
    <property type="match status" value="1"/>
</dbReference>
<dbReference type="GO" id="GO:0000978">
    <property type="term" value="F:RNA polymerase II cis-regulatory region sequence-specific DNA binding"/>
    <property type="evidence" value="ECO:0007669"/>
    <property type="project" value="TreeGrafter"/>
</dbReference>
<dbReference type="VEuPathDB" id="FungiDB:MGYG_03742"/>
<feature type="compositionally biased region" description="Polar residues" evidence="2">
    <location>
        <begin position="381"/>
        <end position="396"/>
    </location>
</feature>
<dbReference type="InterPro" id="IPR057321">
    <property type="entry name" value="RFX1-4/6/8-like_BCD"/>
</dbReference>
<dbReference type="InParanoid" id="E4UTM8"/>
<dbReference type="GO" id="GO:0000981">
    <property type="term" value="F:DNA-binding transcription factor activity, RNA polymerase II-specific"/>
    <property type="evidence" value="ECO:0007669"/>
    <property type="project" value="TreeGrafter"/>
</dbReference>
<accession>E4UTM8</accession>
<feature type="compositionally biased region" description="Pro residues" evidence="2">
    <location>
        <begin position="1"/>
        <end position="10"/>
    </location>
</feature>
<dbReference type="SUPFAM" id="SSF46785">
    <property type="entry name" value="Winged helix' DNA-binding domain"/>
    <property type="match status" value="1"/>
</dbReference>
<feature type="region of interest" description="Disordered" evidence="2">
    <location>
        <begin position="366"/>
        <end position="403"/>
    </location>
</feature>
<reference evidence="5" key="1">
    <citation type="journal article" date="2012" name="MBio">
        <title>Comparative genome analysis of Trichophyton rubrum and related dermatophytes reveals candidate genes involved in infection.</title>
        <authorList>
            <person name="Martinez D.A."/>
            <person name="Oliver B.G."/>
            <person name="Graeser Y."/>
            <person name="Goldberg J.M."/>
            <person name="Li W."/>
            <person name="Martinez-Rossi N.M."/>
            <person name="Monod M."/>
            <person name="Shelest E."/>
            <person name="Barton R.C."/>
            <person name="Birch E."/>
            <person name="Brakhage A.A."/>
            <person name="Chen Z."/>
            <person name="Gurr S.J."/>
            <person name="Heiman D."/>
            <person name="Heitman J."/>
            <person name="Kosti I."/>
            <person name="Rossi A."/>
            <person name="Saif S."/>
            <person name="Samalova M."/>
            <person name="Saunders C.W."/>
            <person name="Shea T."/>
            <person name="Summerbell R.C."/>
            <person name="Xu J."/>
            <person name="Young S."/>
            <person name="Zeng Q."/>
            <person name="Birren B.W."/>
            <person name="Cuomo C.A."/>
            <person name="White T.C."/>
        </authorList>
    </citation>
    <scope>NUCLEOTIDE SEQUENCE [LARGE SCALE GENOMIC DNA]</scope>
    <source>
        <strain evidence="5">ATCC MYA-4604 / CBS 118893</strain>
    </source>
</reference>
<dbReference type="Pfam" id="PF02257">
    <property type="entry name" value="RFX_DNA_binding"/>
    <property type="match status" value="1"/>
</dbReference>
<evidence type="ECO:0000256" key="2">
    <source>
        <dbReference type="SAM" id="MobiDB-lite"/>
    </source>
</evidence>
<evidence type="ECO:0000313" key="5">
    <source>
        <dbReference type="Proteomes" id="UP000002669"/>
    </source>
</evidence>
<organism evidence="5">
    <name type="scientific">Arthroderma gypseum (strain ATCC MYA-4604 / CBS 118893)</name>
    <name type="common">Microsporum gypseum</name>
    <dbReference type="NCBI Taxonomy" id="535722"/>
    <lineage>
        <taxon>Eukaryota</taxon>
        <taxon>Fungi</taxon>
        <taxon>Dikarya</taxon>
        <taxon>Ascomycota</taxon>
        <taxon>Pezizomycotina</taxon>
        <taxon>Eurotiomycetes</taxon>
        <taxon>Eurotiomycetidae</taxon>
        <taxon>Onygenales</taxon>
        <taxon>Arthrodermataceae</taxon>
        <taxon>Nannizzia</taxon>
    </lineage>
</organism>
<dbReference type="PANTHER" id="PTHR12619:SF5">
    <property type="entry name" value="TRANSCRIPTION FACTOR RFX4"/>
    <property type="match status" value="1"/>
</dbReference>
<dbReference type="InterPro" id="IPR003150">
    <property type="entry name" value="DNA-bd_RFX"/>
</dbReference>
<dbReference type="RefSeq" id="XP_003173567.1">
    <property type="nucleotide sequence ID" value="XM_003173519.1"/>
</dbReference>
<dbReference type="Gene3D" id="1.10.10.10">
    <property type="entry name" value="Winged helix-like DNA-binding domain superfamily/Winged helix DNA-binding domain"/>
    <property type="match status" value="1"/>
</dbReference>
<dbReference type="eggNOG" id="KOG3712">
    <property type="taxonomic scope" value="Eukaryota"/>
</dbReference>
<feature type="region of interest" description="Disordered" evidence="2">
    <location>
        <begin position="201"/>
        <end position="241"/>
    </location>
</feature>
<evidence type="ECO:0000313" key="4">
    <source>
        <dbReference type="EMBL" id="EFR00737.1"/>
    </source>
</evidence>
<dbReference type="AlphaFoldDB" id="E4UTM8"/>
<dbReference type="InterPro" id="IPR036388">
    <property type="entry name" value="WH-like_DNA-bd_sf"/>
</dbReference>
<dbReference type="FunFam" id="1.10.10.10:FF:000119">
    <property type="entry name" value="DNA damage and replication checkpoint protein"/>
    <property type="match status" value="1"/>
</dbReference>
<feature type="compositionally biased region" description="Low complexity" evidence="2">
    <location>
        <begin position="812"/>
        <end position="829"/>
    </location>
</feature>
<dbReference type="PROSITE" id="PS51526">
    <property type="entry name" value="RFX_DBD"/>
    <property type="match status" value="1"/>
</dbReference>
<evidence type="ECO:0000256" key="1">
    <source>
        <dbReference type="ARBA" id="ARBA00023125"/>
    </source>
</evidence>
<dbReference type="OrthoDB" id="10056949at2759"/>
<name>E4UTM8_ARTGP</name>
<sequence length="901" mass="100518">MPGVFPPPIPDSDGETDWHLAMADTSCLPAQTAQKRPRSRQSTIEPMRSRSNTASTKSARLSRSRGSTASIHSVTTQYHPDVHPQQQQQQQPAPQDIYTTYMRTQYPTSQVTYHHPNPEEMILRYGEQFGHAPPTARLDEHTLQQHQESHNISAVRQQRPDLQLQEHLLRNRNISVQPPHPSPPGIIPAEFASSHFPQMFDTTENHHHHHPTPDRMLEDNDGSEVGPRKRRGTSSSIANDNELRRLLRQYDGYSLQDMASEVRKNEGAGGKSEKVKQVFAMIWLRENCQRGDGSVRRDRVYCCYAEKCGNDRVSVLNPASFGKLVRIIFPNVQTRRLGVRGESKYHYVDLSLIGQDAKTECDDKVDKTQDHGLSMDGSGPQLESSFVADSQQSQKSLVDAGDGASPDLNILQQNQSSGPVHRCACADSSISDLSVGVDPMAVKTQLKIQHLLQFESTDNTPSTDSDTLSLPNIHQYLPDNSDPSAADALAALYRSHCTSVIDSFRYCKEKNLFRHFSAFQGTLTVPVHKLLVHPNVAPWVEECDWIMYQKMLAFVSPLTTQVVPDPVLKAFQSISCKLVTHIAETLKSQPDHVSTARLVPCRLFCHLLKRMLDVNQSAIAAAAWLCHQQNRNKMWEEFSTFVDPTETAIKANVPSCSLKTAITILKEHMKSLLYPLDNCAPPQTDSIDHELAGFQKFPQSANNEEYTNFPDRWIAFILQLPSMFPNHSATCIIEKADALWTTALHRLTLSNAESFSAWWMTKVFFLEMMHWQAERGGFMATSPKSLREHSTNLLSKPAATVAAQLASFTSTNFSSQQTETEQPTQEAAPNMNHNASNTAVKVNKADPPNRPAVDTSLEGSQVNNDDSAIALEEDSVLLGTSKYTDMTLSDPADAEGDVIVV</sequence>
<feature type="compositionally biased region" description="Polar residues" evidence="2">
    <location>
        <begin position="831"/>
        <end position="840"/>
    </location>
</feature>
<proteinExistence type="predicted"/>
<dbReference type="Proteomes" id="UP000002669">
    <property type="component" value="Unassembled WGS sequence"/>
</dbReference>
<dbReference type="EMBL" id="DS989824">
    <property type="protein sequence ID" value="EFR00737.1"/>
    <property type="molecule type" value="Genomic_DNA"/>
</dbReference>
<protein>
    <recommendedName>
        <fullName evidence="3">RFX-type winged-helix domain-containing protein</fullName>
    </recommendedName>
</protein>
<feature type="compositionally biased region" description="Polar residues" evidence="2">
    <location>
        <begin position="28"/>
        <end position="71"/>
    </location>
</feature>
<dbReference type="STRING" id="535722.E4UTM8"/>
<feature type="compositionally biased region" description="Polar residues" evidence="2">
    <location>
        <begin position="857"/>
        <end position="866"/>
    </location>
</feature>
<feature type="region of interest" description="Disordered" evidence="2">
    <location>
        <begin position="1"/>
        <end position="71"/>
    </location>
</feature>
<dbReference type="OMA" id="MIWLREN"/>
<feature type="domain" description="RFX-type winged-helix" evidence="3">
    <location>
        <begin position="280"/>
        <end position="354"/>
    </location>
</feature>
<feature type="region of interest" description="Disordered" evidence="2">
    <location>
        <begin position="812"/>
        <end position="868"/>
    </location>
</feature>
<dbReference type="HOGENOM" id="CLU_011526_0_1_1"/>
<gene>
    <name evidence="4" type="ORF">MGYG_03742</name>
</gene>
<dbReference type="InterPro" id="IPR036390">
    <property type="entry name" value="WH_DNA-bd_sf"/>
</dbReference>